<dbReference type="STRING" id="1280949.HAD_05390"/>
<organism evidence="2 3">
    <name type="scientific">Hyphomonas adhaerens MHS-3</name>
    <dbReference type="NCBI Taxonomy" id="1280949"/>
    <lineage>
        <taxon>Bacteria</taxon>
        <taxon>Pseudomonadati</taxon>
        <taxon>Pseudomonadota</taxon>
        <taxon>Alphaproteobacteria</taxon>
        <taxon>Hyphomonadales</taxon>
        <taxon>Hyphomonadaceae</taxon>
        <taxon>Hyphomonas</taxon>
    </lineage>
</organism>
<dbReference type="EMBL" id="ARYH01000001">
    <property type="protein sequence ID" value="KCZ85089.1"/>
    <property type="molecule type" value="Genomic_DNA"/>
</dbReference>
<proteinExistence type="predicted"/>
<sequence length="179" mass="20260">MVDNMKATNFRDEHALKGAFVSNKLLRLVDLIADQGDDLLREAEITVPARAVACTLFIGEKDQVSLADIAKALDEPHQLSAQRVEGLIRLGLLERRDDPKDRRRKVLRLTKNGKVQYQRLCVRLAEIEQAFNDLYAEIDHDLSAILDGAIDALRRTPLLERIRKHATKAEASDKNQKAR</sequence>
<dbReference type="PROSITE" id="PS50995">
    <property type="entry name" value="HTH_MARR_2"/>
    <property type="match status" value="1"/>
</dbReference>
<dbReference type="InterPro" id="IPR036390">
    <property type="entry name" value="WH_DNA-bd_sf"/>
</dbReference>
<dbReference type="SUPFAM" id="SSF46785">
    <property type="entry name" value="Winged helix' DNA-binding domain"/>
    <property type="match status" value="1"/>
</dbReference>
<protein>
    <recommendedName>
        <fullName evidence="1">HTH marR-type domain-containing protein</fullName>
    </recommendedName>
</protein>
<name>A0A069E538_9PROT</name>
<gene>
    <name evidence="2" type="ORF">HAD_05390</name>
</gene>
<reference evidence="2 3" key="1">
    <citation type="journal article" date="2014" name="Antonie Van Leeuwenhoek">
        <title>Hyphomonas beringensis sp. nov. and Hyphomonas chukchiensis sp. nov., isolated from surface seawater of the Bering Sea and Chukchi Sea.</title>
        <authorList>
            <person name="Li C."/>
            <person name="Lai Q."/>
            <person name="Li G."/>
            <person name="Dong C."/>
            <person name="Wang J."/>
            <person name="Liao Y."/>
            <person name="Shao Z."/>
        </authorList>
    </citation>
    <scope>NUCLEOTIDE SEQUENCE [LARGE SCALE GENOMIC DNA]</scope>
    <source>
        <strain evidence="2 3">MHS-3</strain>
    </source>
</reference>
<dbReference type="InterPro" id="IPR036388">
    <property type="entry name" value="WH-like_DNA-bd_sf"/>
</dbReference>
<dbReference type="eggNOG" id="COG1846">
    <property type="taxonomic scope" value="Bacteria"/>
</dbReference>
<feature type="domain" description="HTH marR-type" evidence="1">
    <location>
        <begin position="22"/>
        <end position="164"/>
    </location>
</feature>
<evidence type="ECO:0000313" key="2">
    <source>
        <dbReference type="EMBL" id="KCZ85089.1"/>
    </source>
</evidence>
<keyword evidence="3" id="KW-1185">Reference proteome</keyword>
<comment type="caution">
    <text evidence="2">The sequence shown here is derived from an EMBL/GenBank/DDBJ whole genome shotgun (WGS) entry which is preliminary data.</text>
</comment>
<dbReference type="Proteomes" id="UP000027446">
    <property type="component" value="Unassembled WGS sequence"/>
</dbReference>
<evidence type="ECO:0000259" key="1">
    <source>
        <dbReference type="PROSITE" id="PS50995"/>
    </source>
</evidence>
<dbReference type="SMART" id="SM00347">
    <property type="entry name" value="HTH_MARR"/>
    <property type="match status" value="1"/>
</dbReference>
<dbReference type="PATRIC" id="fig|1280949.3.peg.1098"/>
<dbReference type="Gene3D" id="1.10.10.10">
    <property type="entry name" value="Winged helix-like DNA-binding domain superfamily/Winged helix DNA-binding domain"/>
    <property type="match status" value="1"/>
</dbReference>
<dbReference type="Pfam" id="PF13463">
    <property type="entry name" value="HTH_27"/>
    <property type="match status" value="1"/>
</dbReference>
<accession>A0A069E538</accession>
<dbReference type="InterPro" id="IPR000835">
    <property type="entry name" value="HTH_MarR-typ"/>
</dbReference>
<dbReference type="AlphaFoldDB" id="A0A069E538"/>
<evidence type="ECO:0000313" key="3">
    <source>
        <dbReference type="Proteomes" id="UP000027446"/>
    </source>
</evidence>
<dbReference type="GO" id="GO:0003700">
    <property type="term" value="F:DNA-binding transcription factor activity"/>
    <property type="evidence" value="ECO:0007669"/>
    <property type="project" value="InterPro"/>
</dbReference>